<evidence type="ECO:0000313" key="3">
    <source>
        <dbReference type="Proteomes" id="UP000054251"/>
    </source>
</evidence>
<dbReference type="GO" id="GO:0000149">
    <property type="term" value="F:SNARE binding"/>
    <property type="evidence" value="ECO:0007669"/>
    <property type="project" value="TreeGrafter"/>
</dbReference>
<gene>
    <name evidence="2" type="ORF">AC631_03473</name>
</gene>
<accession>A0A0V1PXD0</accession>
<sequence length="570" mass="66518">MDNNEIKMEYNNDYKLRSIKRIFLRNLYLELKPEQEKNGKHIDATTVSPRKEELIGRRRSLLQSFTQFDELTSLELLHINTLKLVDSFFTLHIPYMNDELLVYVSEDIVSNMNPNFRPISLPTLPDCNSPNVILKIWSKTSESSQWKLFYKYDIDLRKLWYIGDTLIDKENYFHSNSVIFNLNDRYYTMPDSLIVEQEQMISNTSSTDSKHILPSYSFDSIRSLNSISKSLKELMKSKNKTSKQINELISEPKDLLGGLSNSNDINIEQEILSTESARLDKYIERQERINDNITSEIMAKKIHISHLKQAINETLPPKVEMAKNHIEIAESQIAPICESLDNLLYPSIVQNLQEATQILKEILFIENFDNSIKFTIMGLEFPLSIKDLLDICYYNKHDLHNYNTGEIKFANEIDSHQTKVNQINAALNYIVQLINNIALITNINLKYKMHSYESLCYILDPIRSDSNQDIVKYPLYYDQADTLKLPVDRQDRCDRKFDLQNKSFETGLDLLNRNLLSLIKDVADDYDKYYKTNKNTLLSNNIPIDCLDNFLWNLQYLVLFITAPTNIKSV</sequence>
<protein>
    <submittedName>
        <fullName evidence="2">Uncharacterized protein</fullName>
    </submittedName>
</protein>
<proteinExistence type="predicted"/>
<dbReference type="OrthoDB" id="72772at2759"/>
<reference evidence="2 3" key="1">
    <citation type="submission" date="2015-11" db="EMBL/GenBank/DDBJ databases">
        <title>The genome of Debaryomyces fabryi.</title>
        <authorList>
            <person name="Tafer H."/>
            <person name="Lopandic K."/>
        </authorList>
    </citation>
    <scope>NUCLEOTIDE SEQUENCE [LARGE SCALE GENOMIC DNA]</scope>
    <source>
        <strain evidence="2 3">CBS 789</strain>
    </source>
</reference>
<dbReference type="Proteomes" id="UP000054251">
    <property type="component" value="Unassembled WGS sequence"/>
</dbReference>
<keyword evidence="1" id="KW-0175">Coiled coil</keyword>
<name>A0A0V1PXD0_9ASCO</name>
<comment type="caution">
    <text evidence="2">The sequence shown here is derived from an EMBL/GenBank/DDBJ whole genome shotgun (WGS) entry which is preliminary data.</text>
</comment>
<dbReference type="GO" id="GO:0000323">
    <property type="term" value="C:lytic vacuole"/>
    <property type="evidence" value="ECO:0007669"/>
    <property type="project" value="TreeGrafter"/>
</dbReference>
<dbReference type="AlphaFoldDB" id="A0A0V1PXD0"/>
<dbReference type="GO" id="GO:0005768">
    <property type="term" value="C:endosome"/>
    <property type="evidence" value="ECO:0007669"/>
    <property type="project" value="TreeGrafter"/>
</dbReference>
<keyword evidence="3" id="KW-1185">Reference proteome</keyword>
<evidence type="ECO:0000313" key="2">
    <source>
        <dbReference type="EMBL" id="KSA00762.1"/>
    </source>
</evidence>
<dbReference type="EMBL" id="LMYN01000075">
    <property type="protein sequence ID" value="KSA00762.1"/>
    <property type="molecule type" value="Genomic_DNA"/>
</dbReference>
<organism evidence="2 3">
    <name type="scientific">Debaryomyces fabryi</name>
    <dbReference type="NCBI Taxonomy" id="58627"/>
    <lineage>
        <taxon>Eukaryota</taxon>
        <taxon>Fungi</taxon>
        <taxon>Dikarya</taxon>
        <taxon>Ascomycota</taxon>
        <taxon>Saccharomycotina</taxon>
        <taxon>Pichiomycetes</taxon>
        <taxon>Debaryomycetaceae</taxon>
        <taxon>Debaryomyces</taxon>
    </lineage>
</organism>
<dbReference type="GeneID" id="26840482"/>
<dbReference type="PANTHER" id="PTHR15157:SF5">
    <property type="entry name" value="UV RADIATION RESISTANCE-ASSOCIATED GENE PROTEIN"/>
    <property type="match status" value="1"/>
</dbReference>
<dbReference type="GO" id="GO:0035493">
    <property type="term" value="P:SNARE complex assembly"/>
    <property type="evidence" value="ECO:0007669"/>
    <property type="project" value="TreeGrafter"/>
</dbReference>
<evidence type="ECO:0000256" key="1">
    <source>
        <dbReference type="ARBA" id="ARBA00023054"/>
    </source>
</evidence>
<dbReference type="RefSeq" id="XP_015466864.1">
    <property type="nucleotide sequence ID" value="XM_015612302.1"/>
</dbReference>
<dbReference type="PANTHER" id="PTHR15157">
    <property type="entry name" value="UV RADIATION RESISTANCE-ASSOCIATED GENE PROTEIN"/>
    <property type="match status" value="1"/>
</dbReference>